<accession>A0A7G8BMP9</accession>
<name>A0A7G8BMP9_9BACT</name>
<sequence length="94" mass="10751">MIDRCFNPACKRKLHYLRDGRVVRVIQGKSDDYSTDDYSIEHYWLCGPCYDVYDFVFLPSGKVTIEPRSRGHSPEVHFGDVLLPAGGYKGYCGI</sequence>
<organism evidence="1 2">
    <name type="scientific">Alloacidobacterium dinghuense</name>
    <dbReference type="NCBI Taxonomy" id="2763107"/>
    <lineage>
        <taxon>Bacteria</taxon>
        <taxon>Pseudomonadati</taxon>
        <taxon>Acidobacteriota</taxon>
        <taxon>Terriglobia</taxon>
        <taxon>Terriglobales</taxon>
        <taxon>Acidobacteriaceae</taxon>
        <taxon>Alloacidobacterium</taxon>
    </lineage>
</organism>
<dbReference type="RefSeq" id="WP_186745488.1">
    <property type="nucleotide sequence ID" value="NZ_CP060394.1"/>
</dbReference>
<dbReference type="Proteomes" id="UP000515312">
    <property type="component" value="Chromosome"/>
</dbReference>
<evidence type="ECO:0000313" key="2">
    <source>
        <dbReference type="Proteomes" id="UP000515312"/>
    </source>
</evidence>
<dbReference type="KEGG" id="adin:H7849_07860"/>
<dbReference type="EMBL" id="CP060394">
    <property type="protein sequence ID" value="QNI33819.1"/>
    <property type="molecule type" value="Genomic_DNA"/>
</dbReference>
<gene>
    <name evidence="1" type="ORF">H7849_07860</name>
</gene>
<reference evidence="1 2" key="1">
    <citation type="submission" date="2020-08" db="EMBL/GenBank/DDBJ databases">
        <title>Edaphobacter telluris sp. nov. and Acidobacterium dinghuensis sp. nov., two acidobacteria isolated from forest soil.</title>
        <authorList>
            <person name="Fu J."/>
            <person name="Qiu L."/>
        </authorList>
    </citation>
    <scope>NUCLEOTIDE SEQUENCE [LARGE SCALE GENOMIC DNA]</scope>
    <source>
        <strain evidence="1">4Y35</strain>
    </source>
</reference>
<proteinExistence type="predicted"/>
<keyword evidence="2" id="KW-1185">Reference proteome</keyword>
<evidence type="ECO:0000313" key="1">
    <source>
        <dbReference type="EMBL" id="QNI33819.1"/>
    </source>
</evidence>
<dbReference type="AlphaFoldDB" id="A0A7G8BMP9"/>
<protein>
    <submittedName>
        <fullName evidence="1">Uncharacterized protein</fullName>
    </submittedName>
</protein>